<dbReference type="EMBL" id="RSCD01000020">
    <property type="protein sequence ID" value="RSH85350.1"/>
    <property type="molecule type" value="Genomic_DNA"/>
</dbReference>
<name>A0A427Y2P1_9TREE</name>
<protein>
    <submittedName>
        <fullName evidence="2">Uncharacterized protein</fullName>
    </submittedName>
</protein>
<dbReference type="AlphaFoldDB" id="A0A427Y2P1"/>
<evidence type="ECO:0000313" key="3">
    <source>
        <dbReference type="Proteomes" id="UP000279259"/>
    </source>
</evidence>
<keyword evidence="3" id="KW-1185">Reference proteome</keyword>
<gene>
    <name evidence="2" type="ORF">EHS25_004746</name>
</gene>
<organism evidence="2 3">
    <name type="scientific">Saitozyma podzolica</name>
    <dbReference type="NCBI Taxonomy" id="1890683"/>
    <lineage>
        <taxon>Eukaryota</taxon>
        <taxon>Fungi</taxon>
        <taxon>Dikarya</taxon>
        <taxon>Basidiomycota</taxon>
        <taxon>Agaricomycotina</taxon>
        <taxon>Tremellomycetes</taxon>
        <taxon>Tremellales</taxon>
        <taxon>Trimorphomycetaceae</taxon>
        <taxon>Saitozyma</taxon>
    </lineage>
</organism>
<accession>A0A427Y2P1</accession>
<sequence length="63" mass="6917">MAIAVGAATATPPPTRDRCRATRTTGQTATKTYKKMADLERHERTRETFTAGYRGNSPFDVQG</sequence>
<feature type="region of interest" description="Disordered" evidence="1">
    <location>
        <begin position="1"/>
        <end position="63"/>
    </location>
</feature>
<feature type="compositionally biased region" description="Basic and acidic residues" evidence="1">
    <location>
        <begin position="35"/>
        <end position="47"/>
    </location>
</feature>
<feature type="compositionally biased region" description="Low complexity" evidence="1">
    <location>
        <begin position="22"/>
        <end position="31"/>
    </location>
</feature>
<evidence type="ECO:0000313" key="2">
    <source>
        <dbReference type="EMBL" id="RSH85350.1"/>
    </source>
</evidence>
<reference evidence="2 3" key="1">
    <citation type="submission" date="2018-11" db="EMBL/GenBank/DDBJ databases">
        <title>Genome sequence of Saitozyma podzolica DSM 27192.</title>
        <authorList>
            <person name="Aliyu H."/>
            <person name="Gorte O."/>
            <person name="Ochsenreither K."/>
        </authorList>
    </citation>
    <scope>NUCLEOTIDE SEQUENCE [LARGE SCALE GENOMIC DNA]</scope>
    <source>
        <strain evidence="2 3">DSM 27192</strain>
    </source>
</reference>
<evidence type="ECO:0000256" key="1">
    <source>
        <dbReference type="SAM" id="MobiDB-lite"/>
    </source>
</evidence>
<proteinExistence type="predicted"/>
<comment type="caution">
    <text evidence="2">The sequence shown here is derived from an EMBL/GenBank/DDBJ whole genome shotgun (WGS) entry which is preliminary data.</text>
</comment>
<dbReference type="Proteomes" id="UP000279259">
    <property type="component" value="Unassembled WGS sequence"/>
</dbReference>